<evidence type="ECO:0000313" key="3">
    <source>
        <dbReference type="EMBL" id="GFE83318.1"/>
    </source>
</evidence>
<dbReference type="SMART" id="SM00422">
    <property type="entry name" value="HTH_MERR"/>
    <property type="match status" value="1"/>
</dbReference>
<organism evidence="3 4">
    <name type="scientific">Steroidobacter agaridevorans</name>
    <dbReference type="NCBI Taxonomy" id="2695856"/>
    <lineage>
        <taxon>Bacteria</taxon>
        <taxon>Pseudomonadati</taxon>
        <taxon>Pseudomonadota</taxon>
        <taxon>Gammaproteobacteria</taxon>
        <taxon>Steroidobacterales</taxon>
        <taxon>Steroidobacteraceae</taxon>
        <taxon>Steroidobacter</taxon>
    </lineage>
</organism>
<dbReference type="InterPro" id="IPR047057">
    <property type="entry name" value="MerR_fam"/>
</dbReference>
<proteinExistence type="predicted"/>
<dbReference type="SUPFAM" id="SSF55136">
    <property type="entry name" value="Probable bacterial effector-binding domain"/>
    <property type="match status" value="1"/>
</dbReference>
<gene>
    <name evidence="3" type="ORF">GCM10011487_53180</name>
</gene>
<sequence>MFRIGDFSRLARVTIKTLHHYDEAGLLQPSHVDRHSGYRYYDASQLQTLHRILLLRDLGFSLEQIHELLRADTRSLAATLETRQQELAECIAADQARLRRLEALRTTRDPRGPANQPPVLLRDSPAIEVYSVRERVPHFGAPMQRLFEEAESVVAAEHARGPTSPFTIFHDPDYREQDVDVEICIPVKHRVAKLGTHLLPRCEASASVTYHGPYEQTPLAYSQLLEWMCRSGMRLAGPLREIYHRYGADQIGYSLPAAVLAKRSADFVTELQAPVVPNSSQETPV</sequence>
<protein>
    <submittedName>
        <fullName evidence="3">MerR family transcriptional regulator</fullName>
    </submittedName>
</protein>
<dbReference type="Pfam" id="PF13411">
    <property type="entry name" value="MerR_1"/>
    <property type="match status" value="1"/>
</dbReference>
<dbReference type="PANTHER" id="PTHR30204">
    <property type="entry name" value="REDOX-CYCLING DRUG-SENSING TRANSCRIPTIONAL ACTIVATOR SOXR"/>
    <property type="match status" value="1"/>
</dbReference>
<name>A0A829YKL2_9GAMM</name>
<evidence type="ECO:0000259" key="2">
    <source>
        <dbReference type="PROSITE" id="PS50937"/>
    </source>
</evidence>
<dbReference type="InterPro" id="IPR011256">
    <property type="entry name" value="Reg_factor_effector_dom_sf"/>
</dbReference>
<keyword evidence="1" id="KW-0238">DNA-binding</keyword>
<dbReference type="Gene3D" id="3.20.80.10">
    <property type="entry name" value="Regulatory factor, effector binding domain"/>
    <property type="match status" value="1"/>
</dbReference>
<comment type="caution">
    <text evidence="3">The sequence shown here is derived from an EMBL/GenBank/DDBJ whole genome shotgun (WGS) entry which is preliminary data.</text>
</comment>
<accession>A0A829YKL2</accession>
<dbReference type="PANTHER" id="PTHR30204:SF97">
    <property type="entry name" value="MERR FAMILY REGULATORY PROTEIN"/>
    <property type="match status" value="1"/>
</dbReference>
<dbReference type="InterPro" id="IPR029442">
    <property type="entry name" value="GyrI-like"/>
</dbReference>
<reference evidence="4" key="1">
    <citation type="submission" date="2020-01" db="EMBL/GenBank/DDBJ databases">
        <title>'Steroidobacter agaridevorans' sp. nov., agar-degrading bacteria isolated from rhizosphere soils.</title>
        <authorList>
            <person name="Ikenaga M."/>
            <person name="Kataoka M."/>
            <person name="Murouchi A."/>
            <person name="Katsuragi S."/>
            <person name="Sakai M."/>
        </authorList>
    </citation>
    <scope>NUCLEOTIDE SEQUENCE [LARGE SCALE GENOMIC DNA]</scope>
    <source>
        <strain evidence="4">YU21-B</strain>
    </source>
</reference>
<dbReference type="InterPro" id="IPR009061">
    <property type="entry name" value="DNA-bd_dom_put_sf"/>
</dbReference>
<dbReference type="Gene3D" id="1.10.1660.10">
    <property type="match status" value="1"/>
</dbReference>
<dbReference type="SUPFAM" id="SSF46955">
    <property type="entry name" value="Putative DNA-binding domain"/>
    <property type="match status" value="1"/>
</dbReference>
<dbReference type="EMBL" id="BLJN01000006">
    <property type="protein sequence ID" value="GFE83318.1"/>
    <property type="molecule type" value="Genomic_DNA"/>
</dbReference>
<dbReference type="PROSITE" id="PS00552">
    <property type="entry name" value="HTH_MERR_1"/>
    <property type="match status" value="1"/>
</dbReference>
<dbReference type="Proteomes" id="UP000445000">
    <property type="component" value="Unassembled WGS sequence"/>
</dbReference>
<evidence type="ECO:0000256" key="1">
    <source>
        <dbReference type="ARBA" id="ARBA00023125"/>
    </source>
</evidence>
<keyword evidence="4" id="KW-1185">Reference proteome</keyword>
<feature type="domain" description="HTH merR-type" evidence="2">
    <location>
        <begin position="1"/>
        <end position="71"/>
    </location>
</feature>
<dbReference type="CDD" id="cd01107">
    <property type="entry name" value="HTH_BmrR"/>
    <property type="match status" value="1"/>
</dbReference>
<dbReference type="InterPro" id="IPR000551">
    <property type="entry name" value="MerR-type_HTH_dom"/>
</dbReference>
<dbReference type="Pfam" id="PF06445">
    <property type="entry name" value="GyrI-like"/>
    <property type="match status" value="1"/>
</dbReference>
<dbReference type="RefSeq" id="WP_161814950.1">
    <property type="nucleotide sequence ID" value="NZ_BLJN01000006.1"/>
</dbReference>
<dbReference type="GO" id="GO:0003700">
    <property type="term" value="F:DNA-binding transcription factor activity"/>
    <property type="evidence" value="ECO:0007669"/>
    <property type="project" value="InterPro"/>
</dbReference>
<dbReference type="PROSITE" id="PS50937">
    <property type="entry name" value="HTH_MERR_2"/>
    <property type="match status" value="1"/>
</dbReference>
<dbReference type="AlphaFoldDB" id="A0A829YKL2"/>
<dbReference type="GO" id="GO:0003677">
    <property type="term" value="F:DNA binding"/>
    <property type="evidence" value="ECO:0007669"/>
    <property type="project" value="UniProtKB-KW"/>
</dbReference>
<evidence type="ECO:0000313" key="4">
    <source>
        <dbReference type="Proteomes" id="UP000445000"/>
    </source>
</evidence>